<comment type="subcellular location">
    <subcellularLocation>
        <location evidence="2">Cytoplasm</location>
    </subcellularLocation>
</comment>
<protein>
    <recommendedName>
        <fullName evidence="2">D-aminoacyl-tRNA deacylase</fullName>
        <shortName evidence="2">DTD</shortName>
        <ecNumber evidence="2">3.1.1.96</ecNumber>
    </recommendedName>
    <alternativeName>
        <fullName evidence="2">Gly-tRNA(Ala) deacylase</fullName>
        <ecNumber evidence="2">3.1.1.-</ecNumber>
    </alternativeName>
</protein>
<dbReference type="SUPFAM" id="SSF69500">
    <property type="entry name" value="DTD-like"/>
    <property type="match status" value="1"/>
</dbReference>
<dbReference type="GO" id="GO:0106026">
    <property type="term" value="F:Gly-tRNA(Ala) deacylase activity"/>
    <property type="evidence" value="ECO:0007669"/>
    <property type="project" value="UniProtKB-UniRule"/>
</dbReference>
<gene>
    <name evidence="2 3" type="primary">dtd</name>
    <name evidence="3" type="ORF">BN11_2990006</name>
</gene>
<dbReference type="InterPro" id="IPR003732">
    <property type="entry name" value="Daa-tRNA_deacyls_DTD"/>
</dbReference>
<comment type="catalytic activity">
    <reaction evidence="2">
        <text>glycyl-tRNA(Ala) + H2O = tRNA(Ala) + glycine + H(+)</text>
        <dbReference type="Rhea" id="RHEA:53744"/>
        <dbReference type="Rhea" id="RHEA-COMP:9657"/>
        <dbReference type="Rhea" id="RHEA-COMP:13640"/>
        <dbReference type="ChEBI" id="CHEBI:15377"/>
        <dbReference type="ChEBI" id="CHEBI:15378"/>
        <dbReference type="ChEBI" id="CHEBI:57305"/>
        <dbReference type="ChEBI" id="CHEBI:78442"/>
        <dbReference type="ChEBI" id="CHEBI:78522"/>
    </reaction>
</comment>
<dbReference type="GO" id="GO:0000049">
    <property type="term" value="F:tRNA binding"/>
    <property type="evidence" value="ECO:0007669"/>
    <property type="project" value="UniProtKB-UniRule"/>
</dbReference>
<comment type="subunit">
    <text evidence="2">Homodimer.</text>
</comment>
<comment type="domain">
    <text evidence="2">A Gly-cisPro motif from one monomer fits into the active site of the other monomer to allow specific chiral rejection of L-amino acids.</text>
</comment>
<comment type="caution">
    <text evidence="3">The sequence shown here is derived from an EMBL/GenBank/DDBJ whole genome shotgun (WGS) entry which is preliminary data.</text>
</comment>
<reference evidence="3 4" key="1">
    <citation type="journal article" date="2013" name="ISME J.">
        <title>A metabolic model for members of the genus Tetrasphaera involved in enhanced biological phosphorus removal.</title>
        <authorList>
            <person name="Kristiansen R."/>
            <person name="Nguyen H.T.T."/>
            <person name="Saunders A.M."/>
            <person name="Nielsen J.L."/>
            <person name="Wimmer R."/>
            <person name="Le V.Q."/>
            <person name="McIlroy S.J."/>
            <person name="Petrovski S."/>
            <person name="Seviour R.J."/>
            <person name="Calteau A."/>
            <person name="Nielsen K.L."/>
            <person name="Nielsen P.H."/>
        </authorList>
    </citation>
    <scope>NUCLEOTIDE SEQUENCE [LARGE SCALE GENOMIC DNA]</scope>
    <source>
        <strain evidence="3 4">Ben110</strain>
    </source>
</reference>
<organism evidence="3 4">
    <name type="scientific">Nostocoides australiense Ben110</name>
    <dbReference type="NCBI Taxonomy" id="1193182"/>
    <lineage>
        <taxon>Bacteria</taxon>
        <taxon>Bacillati</taxon>
        <taxon>Actinomycetota</taxon>
        <taxon>Actinomycetes</taxon>
        <taxon>Micrococcales</taxon>
        <taxon>Intrasporangiaceae</taxon>
        <taxon>Nostocoides</taxon>
    </lineage>
</organism>
<keyword evidence="2" id="KW-0963">Cytoplasm</keyword>
<dbReference type="Gene3D" id="3.50.80.10">
    <property type="entry name" value="D-tyrosyl-tRNA(Tyr) deacylase"/>
    <property type="match status" value="1"/>
</dbReference>
<dbReference type="NCBIfam" id="TIGR00256">
    <property type="entry name" value="D-aminoacyl-tRNA deacylase"/>
    <property type="match status" value="1"/>
</dbReference>
<dbReference type="Pfam" id="PF02580">
    <property type="entry name" value="Tyr_Deacylase"/>
    <property type="match status" value="1"/>
</dbReference>
<dbReference type="AlphaFoldDB" id="W6JWT4"/>
<dbReference type="HAMAP" id="MF_00518">
    <property type="entry name" value="Deacylase_Dtd"/>
    <property type="match status" value="1"/>
</dbReference>
<dbReference type="Proteomes" id="UP000035763">
    <property type="component" value="Unassembled WGS sequence"/>
</dbReference>
<dbReference type="EMBL" id="CAJA01000222">
    <property type="protein sequence ID" value="CCH73567.1"/>
    <property type="molecule type" value="Genomic_DNA"/>
</dbReference>
<evidence type="ECO:0000313" key="3">
    <source>
        <dbReference type="EMBL" id="CCH73567.1"/>
    </source>
</evidence>
<dbReference type="GO" id="GO:0005737">
    <property type="term" value="C:cytoplasm"/>
    <property type="evidence" value="ECO:0007669"/>
    <property type="project" value="UniProtKB-SubCell"/>
</dbReference>
<dbReference type="EC" id="3.1.1.-" evidence="2"/>
<dbReference type="InterPro" id="IPR023509">
    <property type="entry name" value="DTD-like_sf"/>
</dbReference>
<proteinExistence type="inferred from homology"/>
<comment type="function">
    <text evidence="2">An aminoacyl-tRNA editing enzyme that deacylates mischarged D-aminoacyl-tRNAs. Also deacylates mischarged glycyl-tRNA(Ala), protecting cells against glycine mischarging by AlaRS. Acts via tRNA-based rather than protein-based catalysis; rejects L-amino acids rather than detecting D-amino acids in the active site. By recycling D-aminoacyl-tRNA to D-amino acids and free tRNA molecules, this enzyme counteracts the toxicity associated with the formation of D-aminoacyl-tRNA entities in vivo and helps enforce protein L-homochirality.</text>
</comment>
<sequence>MVSRSARSSPSACDAAVRAVVQRAHGASVSVAGERISGFDGPGLVVLAGVTHDDGPDQVEWLARKIAQLRILRDERSAQDEGAPVLLISQFTLYADTRKGRRPSWNGAAPGPVAEPLVADLGRALAAYGLPVHEGVFGADMAVQFTNDGPVTIILDTATP</sequence>
<dbReference type="EC" id="3.1.1.96" evidence="2"/>
<keyword evidence="2" id="KW-0694">RNA-binding</keyword>
<evidence type="ECO:0000313" key="4">
    <source>
        <dbReference type="Proteomes" id="UP000035763"/>
    </source>
</evidence>
<dbReference type="GO" id="GO:0019478">
    <property type="term" value="P:D-amino acid catabolic process"/>
    <property type="evidence" value="ECO:0007669"/>
    <property type="project" value="UniProtKB-UniRule"/>
</dbReference>
<dbReference type="GO" id="GO:0043908">
    <property type="term" value="F:Ser(Gly)-tRNA(Ala) hydrolase activity"/>
    <property type="evidence" value="ECO:0007669"/>
    <property type="project" value="UniProtKB-UniRule"/>
</dbReference>
<dbReference type="PANTHER" id="PTHR10472">
    <property type="entry name" value="D-TYROSYL-TRNA TYR DEACYLASE"/>
    <property type="match status" value="1"/>
</dbReference>
<comment type="catalytic activity">
    <reaction evidence="2">
        <text>a D-aminoacyl-tRNA + H2O = a tRNA + a D-alpha-amino acid + H(+)</text>
        <dbReference type="Rhea" id="RHEA:13953"/>
        <dbReference type="Rhea" id="RHEA-COMP:10123"/>
        <dbReference type="Rhea" id="RHEA-COMP:10124"/>
        <dbReference type="ChEBI" id="CHEBI:15377"/>
        <dbReference type="ChEBI" id="CHEBI:15378"/>
        <dbReference type="ChEBI" id="CHEBI:59871"/>
        <dbReference type="ChEBI" id="CHEBI:78442"/>
        <dbReference type="ChEBI" id="CHEBI:79333"/>
        <dbReference type="EC" id="3.1.1.96"/>
    </reaction>
</comment>
<dbReference type="PANTHER" id="PTHR10472:SF5">
    <property type="entry name" value="D-AMINOACYL-TRNA DEACYLASE 1"/>
    <property type="match status" value="1"/>
</dbReference>
<evidence type="ECO:0000256" key="2">
    <source>
        <dbReference type="HAMAP-Rule" id="MF_00518"/>
    </source>
</evidence>
<evidence type="ECO:0000256" key="1">
    <source>
        <dbReference type="ARBA" id="ARBA00009673"/>
    </source>
</evidence>
<dbReference type="GO" id="GO:0051500">
    <property type="term" value="F:D-tyrosyl-tRNA(Tyr) deacylase activity"/>
    <property type="evidence" value="ECO:0007669"/>
    <property type="project" value="TreeGrafter"/>
</dbReference>
<name>W6JWT4_9MICO</name>
<keyword evidence="2 3" id="KW-0378">Hydrolase</keyword>
<keyword evidence="2" id="KW-0820">tRNA-binding</keyword>
<dbReference type="STRING" id="1193182.BN11_2990006"/>
<accession>W6JWT4</accession>
<feature type="short sequence motif" description="Gly-cisPro motif, important for rejection of L-amino acids" evidence="2">
    <location>
        <begin position="149"/>
        <end position="150"/>
    </location>
</feature>
<comment type="similarity">
    <text evidence="1 2">Belongs to the DTD family.</text>
</comment>
<keyword evidence="4" id="KW-1185">Reference proteome</keyword>